<evidence type="ECO:0000256" key="6">
    <source>
        <dbReference type="ARBA" id="ARBA00023237"/>
    </source>
</evidence>
<evidence type="ECO:0000256" key="7">
    <source>
        <dbReference type="PROSITE-ProRule" id="PRU01360"/>
    </source>
</evidence>
<evidence type="ECO:0000256" key="5">
    <source>
        <dbReference type="ARBA" id="ARBA00023136"/>
    </source>
</evidence>
<protein>
    <submittedName>
        <fullName evidence="10">TonB-dependent receptor</fullName>
    </submittedName>
</protein>
<dbReference type="InterPro" id="IPR023996">
    <property type="entry name" value="TonB-dep_OMP_SusC/RagA"/>
</dbReference>
<evidence type="ECO:0000313" key="10">
    <source>
        <dbReference type="EMBL" id="RRQ49162.1"/>
    </source>
</evidence>
<dbReference type="NCBIfam" id="TIGR04056">
    <property type="entry name" value="OMP_RagA_SusC"/>
    <property type="match status" value="1"/>
</dbReference>
<evidence type="ECO:0000259" key="9">
    <source>
        <dbReference type="Pfam" id="PF07715"/>
    </source>
</evidence>
<dbReference type="InterPro" id="IPR036942">
    <property type="entry name" value="Beta-barrel_TonB_sf"/>
</dbReference>
<accession>A0A426RJM6</accession>
<evidence type="ECO:0000256" key="8">
    <source>
        <dbReference type="SAM" id="SignalP"/>
    </source>
</evidence>
<dbReference type="OrthoDB" id="9768177at2"/>
<dbReference type="InterPro" id="IPR037066">
    <property type="entry name" value="Plug_dom_sf"/>
</dbReference>
<keyword evidence="5 7" id="KW-0472">Membrane</keyword>
<name>A0A426RJM6_9FLAO</name>
<dbReference type="FunFam" id="2.60.40.1120:FF:000003">
    <property type="entry name" value="Outer membrane protein Omp121"/>
    <property type="match status" value="1"/>
</dbReference>
<keyword evidence="2 7" id="KW-0813">Transport</keyword>
<dbReference type="NCBIfam" id="TIGR04057">
    <property type="entry name" value="SusC_RagA_signa"/>
    <property type="match status" value="1"/>
</dbReference>
<evidence type="ECO:0000256" key="4">
    <source>
        <dbReference type="ARBA" id="ARBA00022692"/>
    </source>
</evidence>
<keyword evidence="8" id="KW-0732">Signal</keyword>
<comment type="similarity">
    <text evidence="7">Belongs to the TonB-dependent receptor family.</text>
</comment>
<dbReference type="GO" id="GO:0009279">
    <property type="term" value="C:cell outer membrane"/>
    <property type="evidence" value="ECO:0007669"/>
    <property type="project" value="UniProtKB-SubCell"/>
</dbReference>
<dbReference type="EMBL" id="QUSX01000001">
    <property type="protein sequence ID" value="RRQ49162.1"/>
    <property type="molecule type" value="Genomic_DNA"/>
</dbReference>
<dbReference type="InterPro" id="IPR008969">
    <property type="entry name" value="CarboxyPept-like_regulatory"/>
</dbReference>
<proteinExistence type="inferred from homology"/>
<gene>
    <name evidence="10" type="ORF">DZC72_00590</name>
</gene>
<dbReference type="SUPFAM" id="SSF56935">
    <property type="entry name" value="Porins"/>
    <property type="match status" value="1"/>
</dbReference>
<dbReference type="Gene3D" id="2.40.170.20">
    <property type="entry name" value="TonB-dependent receptor, beta-barrel domain"/>
    <property type="match status" value="1"/>
</dbReference>
<dbReference type="FunFam" id="2.170.130.10:FF:000008">
    <property type="entry name" value="SusC/RagA family TonB-linked outer membrane protein"/>
    <property type="match status" value="1"/>
</dbReference>
<feature type="chain" id="PRO_5019185986" evidence="8">
    <location>
        <begin position="22"/>
        <end position="990"/>
    </location>
</feature>
<dbReference type="InterPro" id="IPR012910">
    <property type="entry name" value="Plug_dom"/>
</dbReference>
<evidence type="ECO:0000256" key="1">
    <source>
        <dbReference type="ARBA" id="ARBA00004571"/>
    </source>
</evidence>
<dbReference type="Proteomes" id="UP000286990">
    <property type="component" value="Unassembled WGS sequence"/>
</dbReference>
<feature type="signal peptide" evidence="8">
    <location>
        <begin position="1"/>
        <end position="21"/>
    </location>
</feature>
<dbReference type="Gene3D" id="2.170.130.10">
    <property type="entry name" value="TonB-dependent receptor, plug domain"/>
    <property type="match status" value="1"/>
</dbReference>
<feature type="domain" description="TonB-dependent receptor plug" evidence="9">
    <location>
        <begin position="114"/>
        <end position="229"/>
    </location>
</feature>
<keyword evidence="4 7" id="KW-0812">Transmembrane</keyword>
<reference evidence="11" key="1">
    <citation type="submission" date="2018-08" db="EMBL/GenBank/DDBJ databases">
        <authorList>
            <person name="Khan S.A."/>
            <person name="J S.E."/>
        </authorList>
    </citation>
    <scope>NUCLEOTIDE SEQUENCE [LARGE SCALE GENOMIC DNA]</scope>
    <source>
        <strain evidence="11">PoM-212</strain>
    </source>
</reference>
<dbReference type="Pfam" id="PF07715">
    <property type="entry name" value="Plug"/>
    <property type="match status" value="1"/>
</dbReference>
<comment type="caution">
    <text evidence="10">The sequence shown here is derived from an EMBL/GenBank/DDBJ whole genome shotgun (WGS) entry which is preliminary data.</text>
</comment>
<evidence type="ECO:0000256" key="2">
    <source>
        <dbReference type="ARBA" id="ARBA00022448"/>
    </source>
</evidence>
<dbReference type="InterPro" id="IPR039426">
    <property type="entry name" value="TonB-dep_rcpt-like"/>
</dbReference>
<keyword evidence="11" id="KW-1185">Reference proteome</keyword>
<sequence length="990" mass="108420">MMKMKYFLLMMMLGVTMISWSQRSVTGKVTDEQNIPLPGANVVEMGTSNGTTTDFDGNFTITVQDLDAVLEISYIGYRSTEVSLNGQTSISVQLTEDATQLEDVVVVGYGVQKKSDITGSIASVKSENFNQGVVANPGQLLQGKLAGVNVTNVSGEPGANQNIIIRGVGSLRSGTTPLFVIDGFVINNSDTGVANNPLNFINPQDIESIDVLKDASATAIYGARAANGVIVITTKKGKAGKTEMNLNVSTAFATIANPMNVFSASEFRNQVPAVGGTLFDGGANTDWQDELTRTGISKNINLSMSGGTADKFSYFVSTGLDDQQGTLNNSSLKRYSGRVNLTQKALDGKFNVDFNLTASRTLNERPDTEGNIVDMLQLNPTLPPFTNGEPTFFIERLNPLERNRIYLDEANSNRILANIMPSFEIVKGLTYKTNLGIDYISTNRDVQFLPYQLLEGFENGTLDTRTTVNSNTLVENTLTYVLNTGNHGLTLLAGHSYQEFLYEQKRFEMEGFANNGIEPRYQDQISTEIFPTSQTGTAYKDEIQSFFGRVNYTYADKYLLTATMRADGSSRFGADNKYGYFPSFALGWNIANESFMENSTVFNTLKLRASWGRTGNQDGIPSKVSLASFIDSKADNDTYPINGTETTLDDYPFGTVPVRTAFPGLKWEVTTQTNVGLDFALFQNRITGSLDYFSKVASDVVLFANRVDPIQPTEKIWTNIEELEIQNNGLELALDYRGDFSSDFTYNIGGNISYTDNKVVNSPFAVLTSGAAQGAGQTGATINGYINDEPIGAFYMKEFIGIGDDGLNQFRDVVPDGQSLDNDRIVAGSALPDLIYAFYLKMNYKNFDLGLNFNGVSGNKIYNHTAMSLFNKGQLSRNLNTTPFAAEFPSESLSNSNEVSTRYLENGSFLRLNNATLGYTLRPSEIGLGDLVNTLRFTVTGQNLFVITDYSGFDPEINTGNTIDGIQTFGIDRYTYPAPRTLLIGLNVSF</sequence>
<dbReference type="Gene3D" id="2.60.40.1120">
    <property type="entry name" value="Carboxypeptidase-like, regulatory domain"/>
    <property type="match status" value="1"/>
</dbReference>
<evidence type="ECO:0000256" key="3">
    <source>
        <dbReference type="ARBA" id="ARBA00022452"/>
    </source>
</evidence>
<dbReference type="InterPro" id="IPR023997">
    <property type="entry name" value="TonB-dep_OMP_SusC/RagA_CS"/>
</dbReference>
<evidence type="ECO:0000313" key="11">
    <source>
        <dbReference type="Proteomes" id="UP000286990"/>
    </source>
</evidence>
<reference evidence="11" key="2">
    <citation type="submission" date="2018-12" db="EMBL/GenBank/DDBJ databases">
        <title>Maribacter lutimaris sp. nov., isolated from marine sediment.</title>
        <authorList>
            <person name="Kim K.K."/>
        </authorList>
    </citation>
    <scope>NUCLEOTIDE SEQUENCE [LARGE SCALE GENOMIC DNA]</scope>
    <source>
        <strain evidence="11">PoM-212</strain>
    </source>
</reference>
<organism evidence="10 11">
    <name type="scientific">Maribacter algicola</name>
    <dbReference type="NCBI Taxonomy" id="2498892"/>
    <lineage>
        <taxon>Bacteria</taxon>
        <taxon>Pseudomonadati</taxon>
        <taxon>Bacteroidota</taxon>
        <taxon>Flavobacteriia</taxon>
        <taxon>Flavobacteriales</taxon>
        <taxon>Flavobacteriaceae</taxon>
        <taxon>Maribacter</taxon>
    </lineage>
</organism>
<dbReference type="AlphaFoldDB" id="A0A426RJM6"/>
<dbReference type="SUPFAM" id="SSF49464">
    <property type="entry name" value="Carboxypeptidase regulatory domain-like"/>
    <property type="match status" value="1"/>
</dbReference>
<keyword evidence="6 7" id="KW-0998">Cell outer membrane</keyword>
<dbReference type="PROSITE" id="PS52016">
    <property type="entry name" value="TONB_DEPENDENT_REC_3"/>
    <property type="match status" value="1"/>
</dbReference>
<dbReference type="Pfam" id="PF13715">
    <property type="entry name" value="CarbopepD_reg_2"/>
    <property type="match status" value="1"/>
</dbReference>
<keyword evidence="10" id="KW-0675">Receptor</keyword>
<keyword evidence="3 7" id="KW-1134">Transmembrane beta strand</keyword>
<comment type="subcellular location">
    <subcellularLocation>
        <location evidence="1 7">Cell outer membrane</location>
        <topology evidence="1 7">Multi-pass membrane protein</topology>
    </subcellularLocation>
</comment>